<protein>
    <recommendedName>
        <fullName evidence="3">DUF3606 domain-containing protein</fullName>
    </recommendedName>
</protein>
<keyword evidence="2" id="KW-1185">Reference proteome</keyword>
<organism evidence="1 2">
    <name type="scientific">Hymenobacter artigasi</name>
    <dbReference type="NCBI Taxonomy" id="2719616"/>
    <lineage>
        <taxon>Bacteria</taxon>
        <taxon>Pseudomonadati</taxon>
        <taxon>Bacteroidota</taxon>
        <taxon>Cytophagia</taxon>
        <taxon>Cytophagales</taxon>
        <taxon>Hymenobacteraceae</taxon>
        <taxon>Hymenobacter</taxon>
    </lineage>
</organism>
<dbReference type="Pfam" id="PF12244">
    <property type="entry name" value="DUF3606"/>
    <property type="match status" value="1"/>
</dbReference>
<dbReference type="InterPro" id="IPR022037">
    <property type="entry name" value="DUF3606"/>
</dbReference>
<dbReference type="Proteomes" id="UP000717634">
    <property type="component" value="Unassembled WGS sequence"/>
</dbReference>
<dbReference type="RefSeq" id="WP_168674945.1">
    <property type="nucleotide sequence ID" value="NZ_JAAVTK010000016.1"/>
</dbReference>
<dbReference type="EMBL" id="JAAVTK010000016">
    <property type="protein sequence ID" value="NKI91377.1"/>
    <property type="molecule type" value="Genomic_DNA"/>
</dbReference>
<evidence type="ECO:0000313" key="1">
    <source>
        <dbReference type="EMBL" id="NKI91377.1"/>
    </source>
</evidence>
<proteinExistence type="predicted"/>
<comment type="caution">
    <text evidence="1">The sequence shown here is derived from an EMBL/GenBank/DDBJ whole genome shotgun (WGS) entry which is preliminary data.</text>
</comment>
<gene>
    <name evidence="1" type="ORF">HBN54_003994</name>
</gene>
<evidence type="ECO:0000313" key="2">
    <source>
        <dbReference type="Proteomes" id="UP000717634"/>
    </source>
</evidence>
<reference evidence="1 2" key="1">
    <citation type="submission" date="2020-03" db="EMBL/GenBank/DDBJ databases">
        <title>Genomic Encyclopedia of Type Strains, Phase IV (KMG-V): Genome sequencing to study the core and pangenomes of soil and plant-associated prokaryotes.</title>
        <authorList>
            <person name="Whitman W."/>
        </authorList>
    </citation>
    <scope>NUCLEOTIDE SEQUENCE [LARGE SCALE GENOMIC DNA]</scope>
    <source>
        <strain evidence="1 2">1B</strain>
    </source>
</reference>
<evidence type="ECO:0008006" key="3">
    <source>
        <dbReference type="Google" id="ProtNLM"/>
    </source>
</evidence>
<accession>A0ABX1HMA3</accession>
<sequence length="61" mass="6823">MSDNLDDRGPADRARVNVHEAHELRYWTKRFNCTADQLKAAVAAVGVMATNVEQHLSKSAR</sequence>
<name>A0ABX1HMA3_9BACT</name>